<dbReference type="Proteomes" id="UP001140234">
    <property type="component" value="Unassembled WGS sequence"/>
</dbReference>
<proteinExistence type="predicted"/>
<evidence type="ECO:0000313" key="1">
    <source>
        <dbReference type="EMBL" id="KAJ2760525.1"/>
    </source>
</evidence>
<sequence length="176" mass="18985">MPPDCAQPVLVDQAAGATLDVPPDLPRLALPPSIASRSIGGESGLAQSVVVDHVVTHVRYADDQVSAAEQKPAPLRRLTVKWARRLQGKEPAETPPPRPPPLPQRAQTLAELPWDIVAVPRRRSRTGSVVLTPATQYAASNPALALRDDGLPAQQWYVPQAPAVAAEEEEEEEEVR</sequence>
<protein>
    <submittedName>
        <fullName evidence="1">Uncharacterized protein</fullName>
    </submittedName>
</protein>
<organism evidence="1 2">
    <name type="scientific">Coemansia nantahalensis</name>
    <dbReference type="NCBI Taxonomy" id="2789366"/>
    <lineage>
        <taxon>Eukaryota</taxon>
        <taxon>Fungi</taxon>
        <taxon>Fungi incertae sedis</taxon>
        <taxon>Zoopagomycota</taxon>
        <taxon>Kickxellomycotina</taxon>
        <taxon>Kickxellomycetes</taxon>
        <taxon>Kickxellales</taxon>
        <taxon>Kickxellaceae</taxon>
        <taxon>Coemansia</taxon>
    </lineage>
</organism>
<comment type="caution">
    <text evidence="1">The sequence shown here is derived from an EMBL/GenBank/DDBJ whole genome shotgun (WGS) entry which is preliminary data.</text>
</comment>
<accession>A0ACC1JK22</accession>
<reference evidence="1" key="1">
    <citation type="submission" date="2022-07" db="EMBL/GenBank/DDBJ databases">
        <title>Phylogenomic reconstructions and comparative analyses of Kickxellomycotina fungi.</title>
        <authorList>
            <person name="Reynolds N.K."/>
            <person name="Stajich J.E."/>
            <person name="Barry K."/>
            <person name="Grigoriev I.V."/>
            <person name="Crous P."/>
            <person name="Smith M.E."/>
        </authorList>
    </citation>
    <scope>NUCLEOTIDE SEQUENCE</scope>
    <source>
        <strain evidence="1">CBS 109366</strain>
    </source>
</reference>
<keyword evidence="2" id="KW-1185">Reference proteome</keyword>
<gene>
    <name evidence="1" type="ORF">IWQ57_006283</name>
</gene>
<evidence type="ECO:0000313" key="2">
    <source>
        <dbReference type="Proteomes" id="UP001140234"/>
    </source>
</evidence>
<dbReference type="EMBL" id="JANBUJ010003476">
    <property type="protein sequence ID" value="KAJ2760525.1"/>
    <property type="molecule type" value="Genomic_DNA"/>
</dbReference>
<name>A0ACC1JK22_9FUNG</name>